<protein>
    <submittedName>
        <fullName evidence="2">Phage tail protein</fullName>
    </submittedName>
</protein>
<evidence type="ECO:0000259" key="1">
    <source>
        <dbReference type="Pfam" id="PF07484"/>
    </source>
</evidence>
<dbReference type="InterPro" id="IPR037053">
    <property type="entry name" value="Phage_tail_collar_dom_sf"/>
</dbReference>
<dbReference type="KEGG" id="arac:E0W69_013060"/>
<dbReference type="Pfam" id="PF07484">
    <property type="entry name" value="Collar"/>
    <property type="match status" value="1"/>
</dbReference>
<dbReference type="InterPro" id="IPR011083">
    <property type="entry name" value="Phage_tail_collar_dom"/>
</dbReference>
<evidence type="ECO:0000313" key="3">
    <source>
        <dbReference type="Proteomes" id="UP000292424"/>
    </source>
</evidence>
<reference evidence="2 3" key="1">
    <citation type="submission" date="2019-09" db="EMBL/GenBank/DDBJ databases">
        <title>Complete genome sequence of Arachidicoccus sp. B3-10 isolated from apple orchard soil.</title>
        <authorList>
            <person name="Kim H.S."/>
            <person name="Han K.-I."/>
            <person name="Suh M.K."/>
            <person name="Lee K.C."/>
            <person name="Eom M.K."/>
            <person name="Kim J.-S."/>
            <person name="Kang S.W."/>
            <person name="Sin Y."/>
            <person name="Lee J.-S."/>
        </authorList>
    </citation>
    <scope>NUCLEOTIDE SEQUENCE [LARGE SCALE GENOMIC DNA]</scope>
    <source>
        <strain evidence="2 3">B3-10</strain>
    </source>
</reference>
<accession>A0A5P2G566</accession>
<dbReference type="Proteomes" id="UP000292424">
    <property type="component" value="Chromosome"/>
</dbReference>
<organism evidence="2 3">
    <name type="scientific">Rhizosphaericola mali</name>
    <dbReference type="NCBI Taxonomy" id="2545455"/>
    <lineage>
        <taxon>Bacteria</taxon>
        <taxon>Pseudomonadati</taxon>
        <taxon>Bacteroidota</taxon>
        <taxon>Chitinophagia</taxon>
        <taxon>Chitinophagales</taxon>
        <taxon>Chitinophagaceae</taxon>
        <taxon>Rhizosphaericola</taxon>
    </lineage>
</organism>
<name>A0A5P2G566_9BACT</name>
<dbReference type="OrthoDB" id="9810174at2"/>
<dbReference type="Gene3D" id="3.90.1340.10">
    <property type="entry name" value="Phage tail collar domain"/>
    <property type="match status" value="1"/>
</dbReference>
<dbReference type="SUPFAM" id="SSF88874">
    <property type="entry name" value="Receptor-binding domain of short tail fibre protein gp12"/>
    <property type="match status" value="1"/>
</dbReference>
<proteinExistence type="predicted"/>
<dbReference type="EMBL" id="CP044016">
    <property type="protein sequence ID" value="QES90974.1"/>
    <property type="molecule type" value="Genomic_DNA"/>
</dbReference>
<sequence>MFAGNFAPSGWAFCDGSILPINGNAPLFSLLGTMYGGNGSSTFALPDLRGRFPIGMGNGAGSNIQTGRTGGASTVTLTTSNLPAHTHTFNVYDGNATDSLKPAGNTLSVPLSADLIPLRSQYSTNAPNATISSQSIGTTGNGTAVNILPPYTGINFIICVSGIFPSRD</sequence>
<dbReference type="AlphaFoldDB" id="A0A5P2G566"/>
<keyword evidence="3" id="KW-1185">Reference proteome</keyword>
<gene>
    <name evidence="2" type="ORF">E0W69_013060</name>
</gene>
<evidence type="ECO:0000313" key="2">
    <source>
        <dbReference type="EMBL" id="QES90974.1"/>
    </source>
</evidence>
<feature type="domain" description="Phage tail collar" evidence="1">
    <location>
        <begin position="1"/>
        <end position="53"/>
    </location>
</feature>